<sequence>TLKRQLKEIRKAESLDILTLTDENGQVIARSRNPSVYGDSQAHDELVSRVLSGTQVIGATAIVPRAELVKEGTDITEQAYIKFIPTPKAKPSLETEQTSAMCVKAAAPVFGYDGNLIGVLYGGNLLNRNYKIVDRVKEIVYQEVKYKGKDIGTATIFQGDLRISTNV</sequence>
<protein>
    <recommendedName>
        <fullName evidence="6">Single cache domain-containing protein</fullName>
    </recommendedName>
</protein>
<evidence type="ECO:0000256" key="3">
    <source>
        <dbReference type="ARBA" id="ARBA00022692"/>
    </source>
</evidence>
<evidence type="ECO:0000256" key="4">
    <source>
        <dbReference type="ARBA" id="ARBA00022989"/>
    </source>
</evidence>
<dbReference type="Gene3D" id="3.30.450.20">
    <property type="entry name" value="PAS domain"/>
    <property type="match status" value="1"/>
</dbReference>
<name>X0TLR4_9ZZZZ</name>
<feature type="non-terminal residue" evidence="7">
    <location>
        <position position="1"/>
    </location>
</feature>
<keyword evidence="4" id="KW-1133">Transmembrane helix</keyword>
<evidence type="ECO:0000259" key="6">
    <source>
        <dbReference type="Pfam" id="PF17202"/>
    </source>
</evidence>
<keyword evidence="5" id="KW-0472">Membrane</keyword>
<comment type="subcellular location">
    <subcellularLocation>
        <location evidence="1">Cell membrane</location>
        <topology evidence="1">Multi-pass membrane protein</topology>
    </subcellularLocation>
</comment>
<organism evidence="7">
    <name type="scientific">marine sediment metagenome</name>
    <dbReference type="NCBI Taxonomy" id="412755"/>
    <lineage>
        <taxon>unclassified sequences</taxon>
        <taxon>metagenomes</taxon>
        <taxon>ecological metagenomes</taxon>
    </lineage>
</organism>
<dbReference type="EMBL" id="BARS01013204">
    <property type="protein sequence ID" value="GAF94483.1"/>
    <property type="molecule type" value="Genomic_DNA"/>
</dbReference>
<dbReference type="AlphaFoldDB" id="X0TLR4"/>
<evidence type="ECO:0000313" key="7">
    <source>
        <dbReference type="EMBL" id="GAF94483.1"/>
    </source>
</evidence>
<proteinExistence type="predicted"/>
<dbReference type="InterPro" id="IPR033463">
    <property type="entry name" value="sCache_3"/>
</dbReference>
<reference evidence="7" key="1">
    <citation type="journal article" date="2014" name="Front. Microbiol.">
        <title>High frequency of phylogenetically diverse reductive dehalogenase-homologous genes in deep subseafloor sedimentary metagenomes.</title>
        <authorList>
            <person name="Kawai M."/>
            <person name="Futagami T."/>
            <person name="Toyoda A."/>
            <person name="Takaki Y."/>
            <person name="Nishi S."/>
            <person name="Hori S."/>
            <person name="Arai W."/>
            <person name="Tsubouchi T."/>
            <person name="Morono Y."/>
            <person name="Uchiyama I."/>
            <person name="Ito T."/>
            <person name="Fujiyama A."/>
            <person name="Inagaki F."/>
            <person name="Takami H."/>
        </authorList>
    </citation>
    <scope>NUCLEOTIDE SEQUENCE</scope>
    <source>
        <strain evidence="7">Expedition CK06-06</strain>
    </source>
</reference>
<feature type="non-terminal residue" evidence="7">
    <location>
        <position position="167"/>
    </location>
</feature>
<accession>X0TLR4</accession>
<evidence type="ECO:0000256" key="1">
    <source>
        <dbReference type="ARBA" id="ARBA00004651"/>
    </source>
</evidence>
<dbReference type="SUPFAM" id="SSF103190">
    <property type="entry name" value="Sensory domain-like"/>
    <property type="match status" value="1"/>
</dbReference>
<dbReference type="Pfam" id="PF17202">
    <property type="entry name" value="sCache_3_3"/>
    <property type="match status" value="1"/>
</dbReference>
<gene>
    <name evidence="7" type="ORF">S01H1_23080</name>
</gene>
<keyword evidence="3" id="KW-0812">Transmembrane</keyword>
<feature type="domain" description="Single cache" evidence="6">
    <location>
        <begin position="125"/>
        <end position="167"/>
    </location>
</feature>
<dbReference type="InterPro" id="IPR029151">
    <property type="entry name" value="Sensor-like_sf"/>
</dbReference>
<evidence type="ECO:0000256" key="5">
    <source>
        <dbReference type="ARBA" id="ARBA00023136"/>
    </source>
</evidence>
<comment type="caution">
    <text evidence="7">The sequence shown here is derived from an EMBL/GenBank/DDBJ whole genome shotgun (WGS) entry which is preliminary data.</text>
</comment>
<keyword evidence="2" id="KW-1003">Cell membrane</keyword>
<evidence type="ECO:0000256" key="2">
    <source>
        <dbReference type="ARBA" id="ARBA00022475"/>
    </source>
</evidence>